<comment type="pathway">
    <text evidence="2">Cofactor biosynthesis; molybdopterin biosynthesis.</text>
</comment>
<evidence type="ECO:0000256" key="7">
    <source>
        <dbReference type="ARBA" id="ARBA00022842"/>
    </source>
</evidence>
<dbReference type="SUPFAM" id="SSF53218">
    <property type="entry name" value="Molybdenum cofactor biosynthesis proteins"/>
    <property type="match status" value="1"/>
</dbReference>
<dbReference type="GO" id="GO:0061599">
    <property type="term" value="F:molybdopterin molybdotransferase activity"/>
    <property type="evidence" value="ECO:0007669"/>
    <property type="project" value="UniProtKB-EC"/>
</dbReference>
<dbReference type="NCBIfam" id="TIGR00177">
    <property type="entry name" value="molyb_syn"/>
    <property type="match status" value="1"/>
</dbReference>
<dbReference type="FunFam" id="2.170.190.11:FF:000001">
    <property type="entry name" value="Molybdopterin molybdenumtransferase"/>
    <property type="match status" value="1"/>
</dbReference>
<dbReference type="GO" id="GO:0006777">
    <property type="term" value="P:Mo-molybdopterin cofactor biosynthetic process"/>
    <property type="evidence" value="ECO:0007669"/>
    <property type="project" value="UniProtKB-KW"/>
</dbReference>
<accession>A0A381SAK5</accession>
<dbReference type="InterPro" id="IPR036135">
    <property type="entry name" value="MoeA_linker/N_sf"/>
</dbReference>
<dbReference type="FunFam" id="3.40.980.10:FF:000004">
    <property type="entry name" value="Molybdopterin molybdenumtransferase"/>
    <property type="match status" value="1"/>
</dbReference>
<dbReference type="AlphaFoldDB" id="A0A381SAK5"/>
<dbReference type="NCBIfam" id="NF045515">
    <property type="entry name" value="Glp_gephyrin"/>
    <property type="match status" value="1"/>
</dbReference>
<keyword evidence="5" id="KW-0808">Transferase</keyword>
<reference evidence="11" key="1">
    <citation type="submission" date="2018-05" db="EMBL/GenBank/DDBJ databases">
        <authorList>
            <person name="Lanie J.A."/>
            <person name="Ng W.-L."/>
            <person name="Kazmierczak K.M."/>
            <person name="Andrzejewski T.M."/>
            <person name="Davidsen T.M."/>
            <person name="Wayne K.J."/>
            <person name="Tettelin H."/>
            <person name="Glass J.I."/>
            <person name="Rusch D."/>
            <person name="Podicherti R."/>
            <person name="Tsui H.-C.T."/>
            <person name="Winkler M.E."/>
        </authorList>
    </citation>
    <scope>NUCLEOTIDE SEQUENCE</scope>
</reference>
<evidence type="ECO:0000313" key="11">
    <source>
        <dbReference type="EMBL" id="SUZ98153.1"/>
    </source>
</evidence>
<keyword evidence="7" id="KW-0460">Magnesium</keyword>
<evidence type="ECO:0000256" key="3">
    <source>
        <dbReference type="ARBA" id="ARBA00013269"/>
    </source>
</evidence>
<dbReference type="SUPFAM" id="SSF63867">
    <property type="entry name" value="MoeA C-terminal domain-like"/>
    <property type="match status" value="1"/>
</dbReference>
<comment type="catalytic activity">
    <reaction evidence="9">
        <text>adenylyl-molybdopterin + molybdate = Mo-molybdopterin + AMP + H(+)</text>
        <dbReference type="Rhea" id="RHEA:35047"/>
        <dbReference type="ChEBI" id="CHEBI:15378"/>
        <dbReference type="ChEBI" id="CHEBI:36264"/>
        <dbReference type="ChEBI" id="CHEBI:62727"/>
        <dbReference type="ChEBI" id="CHEBI:71302"/>
        <dbReference type="ChEBI" id="CHEBI:456215"/>
        <dbReference type="EC" id="2.10.1.1"/>
    </reaction>
</comment>
<dbReference type="Gene3D" id="3.40.980.10">
    <property type="entry name" value="MoaB/Mog-like domain"/>
    <property type="match status" value="1"/>
</dbReference>
<dbReference type="InterPro" id="IPR001453">
    <property type="entry name" value="MoaB/Mog_dom"/>
</dbReference>
<dbReference type="PANTHER" id="PTHR10192:SF5">
    <property type="entry name" value="GEPHYRIN"/>
    <property type="match status" value="1"/>
</dbReference>
<dbReference type="EMBL" id="UINC01002577">
    <property type="protein sequence ID" value="SUZ98153.1"/>
    <property type="molecule type" value="Genomic_DNA"/>
</dbReference>
<name>A0A381SAK5_9ZZZZ</name>
<sequence length="407" mass="44578">MVTVEAAKKIIAKHINPLGKETVSLQECRGRYLAENILASFPMPRFDNSAMDGFAVRAADTIGSTKEDPVSLKLIGGIAAGEPGDLRLAKGECVQCMTGAPVPDGADAVVMVEDSSGYGNGDTIKIFLETKPGRHIRYKGEEIEKGATLIRQNEVITPAELGTMATFGYGEAQVYRNPRIALFATGDELVEPGRRLEPGEIYNSNLFVLSDLTTKQGANIMMHEIIADDPNALRLFLSRALKECDVIISSGGVSMGKYDYVREIFSELGVEEHFWKVSQKPGKPLFFGTNSDTLIFGLPGNPVSCFIGFMEWVWPVLNMIMGGRDQELIPAILTTTFPRDRYKTRFLFGKAWFQEGHLVCAPSSKVGSHMLSSSLNANCIIRTDPGDSHLSAGRSVQLRILPWKPIT</sequence>
<dbReference type="UniPathway" id="UPA00344"/>
<dbReference type="GO" id="GO:0046872">
    <property type="term" value="F:metal ion binding"/>
    <property type="evidence" value="ECO:0007669"/>
    <property type="project" value="UniProtKB-KW"/>
</dbReference>
<organism evidence="11">
    <name type="scientific">marine metagenome</name>
    <dbReference type="NCBI Taxonomy" id="408172"/>
    <lineage>
        <taxon>unclassified sequences</taxon>
        <taxon>metagenomes</taxon>
        <taxon>ecological metagenomes</taxon>
    </lineage>
</organism>
<dbReference type="Pfam" id="PF00994">
    <property type="entry name" value="MoCF_biosynth"/>
    <property type="match status" value="1"/>
</dbReference>
<keyword evidence="8" id="KW-0501">Molybdenum cofactor biosynthesis</keyword>
<evidence type="ECO:0000256" key="1">
    <source>
        <dbReference type="ARBA" id="ARBA00001946"/>
    </source>
</evidence>
<dbReference type="PANTHER" id="PTHR10192">
    <property type="entry name" value="MOLYBDOPTERIN BIOSYNTHESIS PROTEIN"/>
    <property type="match status" value="1"/>
</dbReference>
<comment type="cofactor">
    <cofactor evidence="1">
        <name>Mg(2+)</name>
        <dbReference type="ChEBI" id="CHEBI:18420"/>
    </cofactor>
</comment>
<dbReference type="Pfam" id="PF03454">
    <property type="entry name" value="MoeA_C"/>
    <property type="match status" value="1"/>
</dbReference>
<dbReference type="InterPro" id="IPR038987">
    <property type="entry name" value="MoeA-like"/>
</dbReference>
<dbReference type="EC" id="2.10.1.1" evidence="3"/>
<dbReference type="InterPro" id="IPR005110">
    <property type="entry name" value="MoeA_linker/N"/>
</dbReference>
<proteinExistence type="predicted"/>
<keyword evidence="6" id="KW-0479">Metal-binding</keyword>
<dbReference type="Gene3D" id="2.40.340.10">
    <property type="entry name" value="MoeA, C-terminal, domain IV"/>
    <property type="match status" value="1"/>
</dbReference>
<dbReference type="Gene3D" id="2.170.190.11">
    <property type="entry name" value="Molybdopterin biosynthesis moea protein, domain 3"/>
    <property type="match status" value="1"/>
</dbReference>
<dbReference type="InterPro" id="IPR036425">
    <property type="entry name" value="MoaB/Mog-like_dom_sf"/>
</dbReference>
<protein>
    <recommendedName>
        <fullName evidence="3">molybdopterin molybdotransferase</fullName>
        <ecNumber evidence="3">2.10.1.1</ecNumber>
    </recommendedName>
</protein>
<dbReference type="CDD" id="cd00887">
    <property type="entry name" value="MoeA"/>
    <property type="match status" value="1"/>
</dbReference>
<feature type="domain" description="MoaB/Mog" evidence="10">
    <location>
        <begin position="181"/>
        <end position="319"/>
    </location>
</feature>
<dbReference type="SUPFAM" id="SSF63882">
    <property type="entry name" value="MoeA N-terminal region -like"/>
    <property type="match status" value="1"/>
</dbReference>
<evidence type="ECO:0000256" key="5">
    <source>
        <dbReference type="ARBA" id="ARBA00022679"/>
    </source>
</evidence>
<evidence type="ECO:0000259" key="10">
    <source>
        <dbReference type="SMART" id="SM00852"/>
    </source>
</evidence>
<evidence type="ECO:0000256" key="9">
    <source>
        <dbReference type="ARBA" id="ARBA00047317"/>
    </source>
</evidence>
<dbReference type="GO" id="GO:0005829">
    <property type="term" value="C:cytosol"/>
    <property type="evidence" value="ECO:0007669"/>
    <property type="project" value="TreeGrafter"/>
</dbReference>
<dbReference type="Gene3D" id="3.90.105.10">
    <property type="entry name" value="Molybdopterin biosynthesis moea protein, domain 2"/>
    <property type="match status" value="1"/>
</dbReference>
<dbReference type="SMART" id="SM00852">
    <property type="entry name" value="MoCF_biosynth"/>
    <property type="match status" value="1"/>
</dbReference>
<evidence type="ECO:0000256" key="2">
    <source>
        <dbReference type="ARBA" id="ARBA00005046"/>
    </source>
</evidence>
<gene>
    <name evidence="11" type="ORF">METZ01_LOCUS51007</name>
</gene>
<evidence type="ECO:0000256" key="6">
    <source>
        <dbReference type="ARBA" id="ARBA00022723"/>
    </source>
</evidence>
<evidence type="ECO:0000256" key="4">
    <source>
        <dbReference type="ARBA" id="ARBA00022505"/>
    </source>
</evidence>
<evidence type="ECO:0000256" key="8">
    <source>
        <dbReference type="ARBA" id="ARBA00023150"/>
    </source>
</evidence>
<dbReference type="InterPro" id="IPR005111">
    <property type="entry name" value="MoeA_C_domain_IV"/>
</dbReference>
<dbReference type="Pfam" id="PF03453">
    <property type="entry name" value="MoeA_N"/>
    <property type="match status" value="1"/>
</dbReference>
<keyword evidence="4" id="KW-0500">Molybdenum</keyword>
<dbReference type="InterPro" id="IPR036688">
    <property type="entry name" value="MoeA_C_domain_IV_sf"/>
</dbReference>